<evidence type="ECO:0000256" key="4">
    <source>
        <dbReference type="ARBA" id="ARBA00010089"/>
    </source>
</evidence>
<feature type="domain" description="RING-type" evidence="18">
    <location>
        <begin position="340"/>
        <end position="404"/>
    </location>
</feature>
<dbReference type="SMART" id="SM00184">
    <property type="entry name" value="RING"/>
    <property type="match status" value="1"/>
</dbReference>
<dbReference type="Gene3D" id="3.30.40.10">
    <property type="entry name" value="Zinc/RING finger domain, C3HC4 (zinc finger)"/>
    <property type="match status" value="1"/>
</dbReference>
<dbReference type="InterPro" id="IPR057992">
    <property type="entry name" value="TPR_SYVN1_N"/>
</dbReference>
<feature type="compositionally biased region" description="Acidic residues" evidence="16">
    <location>
        <begin position="235"/>
        <end position="248"/>
    </location>
</feature>
<evidence type="ECO:0000256" key="1">
    <source>
        <dbReference type="ARBA" id="ARBA00000900"/>
    </source>
</evidence>
<feature type="region of interest" description="Disordered" evidence="16">
    <location>
        <begin position="225"/>
        <end position="248"/>
    </location>
</feature>
<evidence type="ECO:0000313" key="19">
    <source>
        <dbReference type="EMBL" id="RPA75634.1"/>
    </source>
</evidence>
<dbReference type="EMBL" id="ML119760">
    <property type="protein sequence ID" value="RPA75634.1"/>
    <property type="molecule type" value="Genomic_DNA"/>
</dbReference>
<dbReference type="GO" id="GO:0036503">
    <property type="term" value="P:ERAD pathway"/>
    <property type="evidence" value="ECO:0007669"/>
    <property type="project" value="TreeGrafter"/>
</dbReference>
<keyword evidence="7 17" id="KW-0812">Transmembrane</keyword>
<keyword evidence="11" id="KW-0256">Endoplasmic reticulum</keyword>
<comment type="similarity">
    <text evidence="4">Belongs to the HRD1 family.</text>
</comment>
<dbReference type="InterPro" id="IPR050731">
    <property type="entry name" value="HRD1_E3_ubiq-ligases"/>
</dbReference>
<evidence type="ECO:0000256" key="17">
    <source>
        <dbReference type="SAM" id="Phobius"/>
    </source>
</evidence>
<dbReference type="Pfam" id="PF25563">
    <property type="entry name" value="TPR_SYVN1_N"/>
    <property type="match status" value="1"/>
</dbReference>
<organism evidence="19 20">
    <name type="scientific">Ascobolus immersus RN42</name>
    <dbReference type="NCBI Taxonomy" id="1160509"/>
    <lineage>
        <taxon>Eukaryota</taxon>
        <taxon>Fungi</taxon>
        <taxon>Dikarya</taxon>
        <taxon>Ascomycota</taxon>
        <taxon>Pezizomycotina</taxon>
        <taxon>Pezizomycetes</taxon>
        <taxon>Pezizales</taxon>
        <taxon>Ascobolaceae</taxon>
        <taxon>Ascobolus</taxon>
    </lineage>
</organism>
<evidence type="ECO:0000256" key="15">
    <source>
        <dbReference type="PROSITE-ProRule" id="PRU00175"/>
    </source>
</evidence>
<name>A0A3N4I168_ASCIM</name>
<dbReference type="EC" id="2.3.2.27" evidence="5"/>
<evidence type="ECO:0000256" key="13">
    <source>
        <dbReference type="ARBA" id="ARBA00022989"/>
    </source>
</evidence>
<dbReference type="GO" id="GO:0061630">
    <property type="term" value="F:ubiquitin protein ligase activity"/>
    <property type="evidence" value="ECO:0007669"/>
    <property type="project" value="UniProtKB-EC"/>
</dbReference>
<keyword evidence="8" id="KW-0479">Metal-binding</keyword>
<evidence type="ECO:0000313" key="20">
    <source>
        <dbReference type="Proteomes" id="UP000275078"/>
    </source>
</evidence>
<dbReference type="GO" id="GO:0008270">
    <property type="term" value="F:zinc ion binding"/>
    <property type="evidence" value="ECO:0007669"/>
    <property type="project" value="UniProtKB-KW"/>
</dbReference>
<evidence type="ECO:0000256" key="14">
    <source>
        <dbReference type="ARBA" id="ARBA00023136"/>
    </source>
</evidence>
<comment type="catalytic activity">
    <reaction evidence="1">
        <text>S-ubiquitinyl-[E2 ubiquitin-conjugating enzyme]-L-cysteine + [acceptor protein]-L-lysine = [E2 ubiquitin-conjugating enzyme]-L-cysteine + N(6)-ubiquitinyl-[acceptor protein]-L-lysine.</text>
        <dbReference type="EC" id="2.3.2.27"/>
    </reaction>
</comment>
<evidence type="ECO:0000256" key="10">
    <source>
        <dbReference type="ARBA" id="ARBA00022786"/>
    </source>
</evidence>
<evidence type="ECO:0000259" key="18">
    <source>
        <dbReference type="PROSITE" id="PS50089"/>
    </source>
</evidence>
<dbReference type="InterPro" id="IPR001841">
    <property type="entry name" value="Znf_RING"/>
</dbReference>
<dbReference type="PANTHER" id="PTHR22763">
    <property type="entry name" value="RING ZINC FINGER PROTEIN"/>
    <property type="match status" value="1"/>
</dbReference>
<feature type="compositionally biased region" description="Low complexity" evidence="16">
    <location>
        <begin position="519"/>
        <end position="538"/>
    </location>
</feature>
<dbReference type="PROSITE" id="PS50089">
    <property type="entry name" value="ZF_RING_2"/>
    <property type="match status" value="1"/>
</dbReference>
<evidence type="ECO:0000256" key="7">
    <source>
        <dbReference type="ARBA" id="ARBA00022692"/>
    </source>
</evidence>
<dbReference type="InterPro" id="IPR013083">
    <property type="entry name" value="Znf_RING/FYVE/PHD"/>
</dbReference>
<keyword evidence="6" id="KW-0808">Transferase</keyword>
<dbReference type="AlphaFoldDB" id="A0A3N4I168"/>
<keyword evidence="9 15" id="KW-0863">Zinc-finger</keyword>
<comment type="subcellular location">
    <subcellularLocation>
        <location evidence="2">Endoplasmic reticulum membrane</location>
        <topology evidence="2">Multi-pass membrane protein</topology>
    </subcellularLocation>
</comment>
<keyword evidence="20" id="KW-1185">Reference proteome</keyword>
<dbReference type="Proteomes" id="UP000275078">
    <property type="component" value="Unassembled WGS sequence"/>
</dbReference>
<feature type="compositionally biased region" description="Low complexity" evidence="16">
    <location>
        <begin position="598"/>
        <end position="623"/>
    </location>
</feature>
<accession>A0A3N4I168</accession>
<sequence length="877" mass="95550">MRFGAYTAVSGLAAGAVVLSSFAHRPNFYSAAVHLSQTSAYVMILLNFLFVAFIIFLHVLQLALFGRLRGSEVEQLYDKSWYAVTETLLAMSIFREDFDVKFLLLFAVLLGAKCFHWLNASRVDYMDQNPPVSPAVYHARIIASFILLFSVDAFMIYNSALAVLAVLPLGRPNIMVMFAFEFTILFISSIATAGKYILGLTEKYILRQEAARRKLERAAERERSRQERLAAGETLSDEVEEEEEDEEWENELGGWEERAQWTFGLDLVTDLLKLLSYIAFFAVVVRSYGVPLHILRDVYVTVRSFVSKIRDFIRYRRAMAQMNLRYPDATAEELERDDVCIICREQIKVPNAAPIIGPDGQPQPAPPVVQNQRTRAKKLPCGHIFHFACLRGWLERQSRCPTCRRPLLDEPANANNQPNGVAQNGGAVPNRPAVRQFQFGGQFAGFRFEFGQGQDAANALLEAHRQAVQRRAGAGVGVNAAGAAGVAGVAGAAGAQPAPGAAPGVAPTPGAENAPASDTQAGTPAPGTTPATPSAAATALPDPEFHQYSDAQLQSLEALRRQVLDIQRSTLQTLNTIQTQINGRLTGQLNDLSTRLGTASSSSAAPAAASSSSTNNTNTNTIPTIQTGAYTAASPLPTTSENTVPTGFTVPEGWTILPLNPVATRTNQPATPGPHTPQPQTQPQTQPPAPTPTTSQPSPAEQFLLSHFSTVLTSSTAAFTSSLEALRALPSDTRTSLLSHLPTETSDIITNALLATDPATRASYFAPLITQLETLFTFLTAGESEDLSLHTLSEDEELHPFLTTLVARSPPYNRMAQYKRERVAGVEELLKRVLTRGEGVEELRENWGWNAAVAKMILDMVKVEAEGRQGLEWDSDE</sequence>
<evidence type="ECO:0000256" key="16">
    <source>
        <dbReference type="SAM" id="MobiDB-lite"/>
    </source>
</evidence>
<feature type="region of interest" description="Disordered" evidence="16">
    <location>
        <begin position="410"/>
        <end position="429"/>
    </location>
</feature>
<evidence type="ECO:0000256" key="5">
    <source>
        <dbReference type="ARBA" id="ARBA00012483"/>
    </source>
</evidence>
<dbReference type="STRING" id="1160509.A0A3N4I168"/>
<protein>
    <recommendedName>
        <fullName evidence="5">RING-type E3 ubiquitin transferase</fullName>
        <ecNumber evidence="5">2.3.2.27</ecNumber>
    </recommendedName>
</protein>
<feature type="compositionally biased region" description="Polar residues" evidence="16">
    <location>
        <begin position="413"/>
        <end position="422"/>
    </location>
</feature>
<dbReference type="GO" id="GO:0005789">
    <property type="term" value="C:endoplasmic reticulum membrane"/>
    <property type="evidence" value="ECO:0007669"/>
    <property type="project" value="UniProtKB-SubCell"/>
</dbReference>
<dbReference type="Pfam" id="PF13639">
    <property type="entry name" value="zf-RING_2"/>
    <property type="match status" value="1"/>
</dbReference>
<proteinExistence type="inferred from homology"/>
<evidence type="ECO:0000256" key="8">
    <source>
        <dbReference type="ARBA" id="ARBA00022723"/>
    </source>
</evidence>
<reference evidence="19 20" key="1">
    <citation type="journal article" date="2018" name="Nat. Ecol. Evol.">
        <title>Pezizomycetes genomes reveal the molecular basis of ectomycorrhizal truffle lifestyle.</title>
        <authorList>
            <person name="Murat C."/>
            <person name="Payen T."/>
            <person name="Noel B."/>
            <person name="Kuo A."/>
            <person name="Morin E."/>
            <person name="Chen J."/>
            <person name="Kohler A."/>
            <person name="Krizsan K."/>
            <person name="Balestrini R."/>
            <person name="Da Silva C."/>
            <person name="Montanini B."/>
            <person name="Hainaut M."/>
            <person name="Levati E."/>
            <person name="Barry K.W."/>
            <person name="Belfiori B."/>
            <person name="Cichocki N."/>
            <person name="Clum A."/>
            <person name="Dockter R.B."/>
            <person name="Fauchery L."/>
            <person name="Guy J."/>
            <person name="Iotti M."/>
            <person name="Le Tacon F."/>
            <person name="Lindquist E.A."/>
            <person name="Lipzen A."/>
            <person name="Malagnac F."/>
            <person name="Mello A."/>
            <person name="Molinier V."/>
            <person name="Miyauchi S."/>
            <person name="Poulain J."/>
            <person name="Riccioni C."/>
            <person name="Rubini A."/>
            <person name="Sitrit Y."/>
            <person name="Splivallo R."/>
            <person name="Traeger S."/>
            <person name="Wang M."/>
            <person name="Zifcakova L."/>
            <person name="Wipf D."/>
            <person name="Zambonelli A."/>
            <person name="Paolocci F."/>
            <person name="Nowrousian M."/>
            <person name="Ottonello S."/>
            <person name="Baldrian P."/>
            <person name="Spatafora J.W."/>
            <person name="Henrissat B."/>
            <person name="Nagy L.G."/>
            <person name="Aury J.M."/>
            <person name="Wincker P."/>
            <person name="Grigoriev I.V."/>
            <person name="Bonfante P."/>
            <person name="Martin F.M."/>
        </authorList>
    </citation>
    <scope>NUCLEOTIDE SEQUENCE [LARGE SCALE GENOMIC DNA]</scope>
    <source>
        <strain evidence="19 20">RN42</strain>
    </source>
</reference>
<dbReference type="PANTHER" id="PTHR22763:SF184">
    <property type="entry name" value="E3 UBIQUITIN-PROTEIN LIGASE SYNOVIOLIN"/>
    <property type="match status" value="1"/>
</dbReference>
<gene>
    <name evidence="19" type="ORF">BJ508DRAFT_418036</name>
</gene>
<keyword evidence="13 17" id="KW-1133">Transmembrane helix</keyword>
<dbReference type="OrthoDB" id="7759664at2759"/>
<comment type="pathway">
    <text evidence="3">Protein modification; protein ubiquitination.</text>
</comment>
<feature type="transmembrane region" description="Helical" evidence="17">
    <location>
        <begin position="39"/>
        <end position="60"/>
    </location>
</feature>
<keyword evidence="12" id="KW-0862">Zinc</keyword>
<evidence type="ECO:0000256" key="6">
    <source>
        <dbReference type="ARBA" id="ARBA00022679"/>
    </source>
</evidence>
<evidence type="ECO:0000256" key="11">
    <source>
        <dbReference type="ARBA" id="ARBA00022824"/>
    </source>
</evidence>
<dbReference type="InterPro" id="IPR058051">
    <property type="entry name" value="Znf_RING_synoviolin"/>
</dbReference>
<evidence type="ECO:0000256" key="3">
    <source>
        <dbReference type="ARBA" id="ARBA00004906"/>
    </source>
</evidence>
<evidence type="ECO:0000256" key="12">
    <source>
        <dbReference type="ARBA" id="ARBA00022833"/>
    </source>
</evidence>
<keyword evidence="14 17" id="KW-0472">Membrane</keyword>
<evidence type="ECO:0000256" key="2">
    <source>
        <dbReference type="ARBA" id="ARBA00004477"/>
    </source>
</evidence>
<dbReference type="CDD" id="cd16479">
    <property type="entry name" value="RING-H2_synoviolin"/>
    <property type="match status" value="1"/>
</dbReference>
<feature type="transmembrane region" description="Helical" evidence="17">
    <location>
        <begin position="100"/>
        <end position="118"/>
    </location>
</feature>
<dbReference type="SUPFAM" id="SSF57850">
    <property type="entry name" value="RING/U-box"/>
    <property type="match status" value="1"/>
</dbReference>
<feature type="region of interest" description="Disordered" evidence="16">
    <location>
        <begin position="663"/>
        <end position="699"/>
    </location>
</feature>
<feature type="region of interest" description="Disordered" evidence="16">
    <location>
        <begin position="492"/>
        <end position="538"/>
    </location>
</feature>
<evidence type="ECO:0000256" key="9">
    <source>
        <dbReference type="ARBA" id="ARBA00022771"/>
    </source>
</evidence>
<dbReference type="GO" id="GO:0043161">
    <property type="term" value="P:proteasome-mediated ubiquitin-dependent protein catabolic process"/>
    <property type="evidence" value="ECO:0007669"/>
    <property type="project" value="TreeGrafter"/>
</dbReference>
<feature type="transmembrane region" description="Helical" evidence="17">
    <location>
        <begin position="174"/>
        <end position="198"/>
    </location>
</feature>
<keyword evidence="10" id="KW-0833">Ubl conjugation pathway</keyword>
<feature type="transmembrane region" description="Helical" evidence="17">
    <location>
        <begin position="138"/>
        <end position="167"/>
    </location>
</feature>
<feature type="compositionally biased region" description="Low complexity" evidence="16">
    <location>
        <begin position="492"/>
        <end position="511"/>
    </location>
</feature>
<feature type="region of interest" description="Disordered" evidence="16">
    <location>
        <begin position="596"/>
        <end position="623"/>
    </location>
</feature>